<comment type="subunit">
    <text evidence="1">Forms a heterodimer with UbiV.</text>
</comment>
<name>A0A285D1Y8_9RHOB</name>
<keyword evidence="1" id="KW-0411">Iron-sulfur</keyword>
<comment type="cofactor">
    <cofactor evidence="1">
        <name>[4Fe-4S] cluster</name>
        <dbReference type="ChEBI" id="CHEBI:49883"/>
    </cofactor>
</comment>
<keyword evidence="1" id="KW-0479">Metal-binding</keyword>
<dbReference type="UniPathway" id="UPA00232"/>
<dbReference type="HAMAP" id="MF_02232">
    <property type="entry name" value="UbiU"/>
    <property type="match status" value="1"/>
</dbReference>
<dbReference type="GO" id="GO:0051539">
    <property type="term" value="F:4 iron, 4 sulfur cluster binding"/>
    <property type="evidence" value="ECO:0007669"/>
    <property type="project" value="UniProtKB-UniRule"/>
</dbReference>
<feature type="binding site" evidence="1">
    <location>
        <position position="170"/>
    </location>
    <ligand>
        <name>[4Fe-4S] cluster</name>
        <dbReference type="ChEBI" id="CHEBI:49883"/>
    </ligand>
</feature>
<dbReference type="PANTHER" id="PTHR30217:SF3">
    <property type="entry name" value="UBIQUINONE BIOSYNTHESIS PROTEIN UBIU"/>
    <property type="match status" value="1"/>
</dbReference>
<gene>
    <name evidence="1" type="primary">ubiU</name>
    <name evidence="2" type="ORF">SAMN05878503_11746</name>
</gene>
<comment type="function">
    <text evidence="1">Required for O(2)-independent ubiquinone (coenzyme Q) biosynthesis. Together with UbiV, is essential for the C6-hydroxylation reaction in the oxygen-independent ubiquinone biosynthesis pathway.</text>
</comment>
<evidence type="ECO:0000313" key="3">
    <source>
        <dbReference type="Proteomes" id="UP000219467"/>
    </source>
</evidence>
<dbReference type="InterPro" id="IPR043692">
    <property type="entry name" value="UbiU"/>
</dbReference>
<dbReference type="GO" id="GO:0006744">
    <property type="term" value="P:ubiquinone biosynthetic process"/>
    <property type="evidence" value="ECO:0007669"/>
    <property type="project" value="UniProtKB-UniRule"/>
</dbReference>
<comment type="similarity">
    <text evidence="1">Belongs to the peptidase U32 family. UbiU subfamily.</text>
</comment>
<dbReference type="PANTHER" id="PTHR30217">
    <property type="entry name" value="PEPTIDASE U32 FAMILY"/>
    <property type="match status" value="1"/>
</dbReference>
<evidence type="ECO:0000256" key="1">
    <source>
        <dbReference type="HAMAP-Rule" id="MF_02232"/>
    </source>
</evidence>
<dbReference type="GO" id="GO:0008233">
    <property type="term" value="F:peptidase activity"/>
    <property type="evidence" value="ECO:0007669"/>
    <property type="project" value="UniProtKB-KW"/>
</dbReference>
<dbReference type="OrthoDB" id="9758184at2"/>
<dbReference type="GO" id="GO:0046872">
    <property type="term" value="F:metal ion binding"/>
    <property type="evidence" value="ECO:0007669"/>
    <property type="project" value="UniProtKB-KW"/>
</dbReference>
<feature type="binding site" evidence="1">
    <location>
        <position position="233"/>
    </location>
    <ligand>
        <name>[4Fe-4S] cluster</name>
        <dbReference type="ChEBI" id="CHEBI:49883"/>
    </ligand>
</feature>
<dbReference type="InterPro" id="IPR001539">
    <property type="entry name" value="Peptidase_U32"/>
</dbReference>
<keyword evidence="1" id="KW-0408">Iron</keyword>
<protein>
    <recommendedName>
        <fullName evidence="1">Ubiquinone biosynthesis protein UbiU</fullName>
    </recommendedName>
</protein>
<organism evidence="2 3">
    <name type="scientific">Cereibacter ovatus</name>
    <dbReference type="NCBI Taxonomy" id="439529"/>
    <lineage>
        <taxon>Bacteria</taxon>
        <taxon>Pseudomonadati</taxon>
        <taxon>Pseudomonadota</taxon>
        <taxon>Alphaproteobacteria</taxon>
        <taxon>Rhodobacterales</taxon>
        <taxon>Paracoccaceae</taxon>
        <taxon>Cereibacter</taxon>
    </lineage>
</organism>
<dbReference type="InterPro" id="IPR051454">
    <property type="entry name" value="RNA/ubiquinone_mod_enzymes"/>
</dbReference>
<dbReference type="Pfam" id="PF01136">
    <property type="entry name" value="Peptidase_U32"/>
    <property type="match status" value="1"/>
</dbReference>
<keyword evidence="1" id="KW-0004">4Fe-4S</keyword>
<feature type="binding site" evidence="1">
    <location>
        <position position="194"/>
    </location>
    <ligand>
        <name>[4Fe-4S] cluster</name>
        <dbReference type="ChEBI" id="CHEBI:49883"/>
    </ligand>
</feature>
<accession>A0A285D1Y8</accession>
<dbReference type="RefSeq" id="WP_097031436.1">
    <property type="nucleotide sequence ID" value="NZ_OAOQ01000017.1"/>
</dbReference>
<keyword evidence="2" id="KW-0645">Protease</keyword>
<evidence type="ECO:0000313" key="2">
    <source>
        <dbReference type="EMBL" id="SNX73847.1"/>
    </source>
</evidence>
<dbReference type="GO" id="GO:0006508">
    <property type="term" value="P:proteolysis"/>
    <property type="evidence" value="ECO:0007669"/>
    <property type="project" value="UniProtKB-KW"/>
</dbReference>
<dbReference type="AlphaFoldDB" id="A0A285D1Y8"/>
<comment type="pathway">
    <text evidence="1">Cofactor biosynthesis; ubiquinone biosynthesis.</text>
</comment>
<keyword evidence="1" id="KW-0831">Ubiquinone biosynthesis</keyword>
<dbReference type="Proteomes" id="UP000219467">
    <property type="component" value="Unassembled WGS sequence"/>
</dbReference>
<keyword evidence="3" id="KW-1185">Reference proteome</keyword>
<proteinExistence type="inferred from homology"/>
<reference evidence="3" key="1">
    <citation type="submission" date="2017-08" db="EMBL/GenBank/DDBJ databases">
        <authorList>
            <person name="Varghese N."/>
            <person name="Submissions S."/>
        </authorList>
    </citation>
    <scope>NUCLEOTIDE SEQUENCE [LARGE SCALE GENOMIC DNA]</scope>
    <source>
        <strain evidence="3">JA234</strain>
    </source>
</reference>
<keyword evidence="2" id="KW-0378">Hydrolase</keyword>
<feature type="binding site" evidence="1">
    <location>
        <position position="177"/>
    </location>
    <ligand>
        <name>[4Fe-4S] cluster</name>
        <dbReference type="ChEBI" id="CHEBI:49883"/>
    </ligand>
</feature>
<sequence length="326" mass="34384">MELVCPAGTPAALRAAVEAGAHSIYCGFADETNARNFPGLNFSPKELAEGVAFAHKHGAHVLVAINTFPRAGDETLWHRNIAAAEAAGADAVILADMGLLAHAAKHHPNLRRHLSVQAAAANADVINFYAREFGVKRVVLPRVLTVAEIAAINKETPDVETEVFVFGGLCVMAEGRCSLSSYATGQSPNMNGVCSPAAQVEYVEEGDQLAARLGDFTIHRVGKDQPAPYPTLCKGCFTSGDQVGHIFEDAVSLNAQDILPQLAKAGVTALKIEGRQRSRSYVAQVVRSFRAAVDALAAGQPMPQGALAALSEGQATTTGAYAKTWR</sequence>
<dbReference type="EMBL" id="OAOQ01000017">
    <property type="protein sequence ID" value="SNX73847.1"/>
    <property type="molecule type" value="Genomic_DNA"/>
</dbReference>